<comment type="caution">
    <text evidence="2">The sequence shown here is derived from an EMBL/GenBank/DDBJ whole genome shotgun (WGS) entry which is preliminary data.</text>
</comment>
<keyword evidence="1" id="KW-0812">Transmembrane</keyword>
<keyword evidence="1" id="KW-0472">Membrane</keyword>
<proteinExistence type="predicted"/>
<name>A0A261FJK6_9BIFI</name>
<protein>
    <submittedName>
        <fullName evidence="2">Uncharacterized protein</fullName>
    </submittedName>
</protein>
<evidence type="ECO:0000313" key="3">
    <source>
        <dbReference type="Proteomes" id="UP000216352"/>
    </source>
</evidence>
<dbReference type="STRING" id="1603886.GCA_001895165_01560"/>
<sequence length="155" mass="16958">MTNRNASRESAPPRDALPKRLREYARRNGYHMRRAARSAVSALALACVGFPLVSLIEAEYPGEPLLILFLRACVAAGALADLYRAVDALLRSRDHDRGVRALHTPGAHIEFELGDHQTVLWDPVSGVKEIVITNPHAVMAPSPLQDDGFGFVGRP</sequence>
<organism evidence="2 3">
    <name type="scientific">Bifidobacterium lemurum</name>
    <dbReference type="NCBI Taxonomy" id="1603886"/>
    <lineage>
        <taxon>Bacteria</taxon>
        <taxon>Bacillati</taxon>
        <taxon>Actinomycetota</taxon>
        <taxon>Actinomycetes</taxon>
        <taxon>Bifidobacteriales</taxon>
        <taxon>Bifidobacteriaceae</taxon>
        <taxon>Bifidobacterium</taxon>
    </lineage>
</organism>
<keyword evidence="1" id="KW-1133">Transmembrane helix</keyword>
<gene>
    <name evidence="2" type="ORF">BLEM_2293</name>
</gene>
<reference evidence="2 3" key="1">
    <citation type="journal article" date="2017" name="BMC Genomics">
        <title>Comparative genomic and phylogenomic analyses of the Bifidobacteriaceae family.</title>
        <authorList>
            <person name="Lugli G.A."/>
            <person name="Milani C."/>
            <person name="Turroni F."/>
            <person name="Duranti S."/>
            <person name="Mancabelli L."/>
            <person name="Mangifesta M."/>
            <person name="Ferrario C."/>
            <person name="Modesto M."/>
            <person name="Mattarelli P."/>
            <person name="Jiri K."/>
            <person name="van Sinderen D."/>
            <person name="Ventura M."/>
        </authorList>
    </citation>
    <scope>NUCLEOTIDE SEQUENCE [LARGE SCALE GENOMIC DNA]</scope>
    <source>
        <strain evidence="2 3">DSM 28807</strain>
    </source>
</reference>
<feature type="transmembrane region" description="Helical" evidence="1">
    <location>
        <begin position="65"/>
        <end position="83"/>
    </location>
</feature>
<evidence type="ECO:0000313" key="2">
    <source>
        <dbReference type="EMBL" id="OZG59258.1"/>
    </source>
</evidence>
<keyword evidence="3" id="KW-1185">Reference proteome</keyword>
<dbReference type="AlphaFoldDB" id="A0A261FJK6"/>
<dbReference type="EMBL" id="MWWX01000024">
    <property type="protein sequence ID" value="OZG59258.1"/>
    <property type="molecule type" value="Genomic_DNA"/>
</dbReference>
<accession>A0A261FJK6</accession>
<dbReference type="Proteomes" id="UP000216352">
    <property type="component" value="Unassembled WGS sequence"/>
</dbReference>
<evidence type="ECO:0000256" key="1">
    <source>
        <dbReference type="SAM" id="Phobius"/>
    </source>
</evidence>
<dbReference type="RefSeq" id="WP_072726216.1">
    <property type="nucleotide sequence ID" value="NZ_BDIS01000019.1"/>
</dbReference>